<proteinExistence type="predicted"/>
<feature type="compositionally biased region" description="Acidic residues" evidence="1">
    <location>
        <begin position="99"/>
        <end position="112"/>
    </location>
</feature>
<name>K0TPI0_THAOC</name>
<sequence>GRRTASAAPRASRLPRRRRPPRPAGRSPGPVGEVPLEVEPDHGARDGGGGAGAEGPVEPSPRAPVAGPRLGPVGGGPDREDVHERQERGQPDERREQSEGDEASDGGAEEDGAQALVVVAQHARAGGVLEDVRV</sequence>
<keyword evidence="3" id="KW-1185">Reference proteome</keyword>
<reference evidence="2 3" key="1">
    <citation type="journal article" date="2012" name="Genome Biol.">
        <title>Genome and low-iron response of an oceanic diatom adapted to chronic iron limitation.</title>
        <authorList>
            <person name="Lommer M."/>
            <person name="Specht M."/>
            <person name="Roy A.S."/>
            <person name="Kraemer L."/>
            <person name="Andreson R."/>
            <person name="Gutowska M.A."/>
            <person name="Wolf J."/>
            <person name="Bergner S.V."/>
            <person name="Schilhabel M.B."/>
            <person name="Klostermeier U.C."/>
            <person name="Beiko R.G."/>
            <person name="Rosenstiel P."/>
            <person name="Hippler M."/>
            <person name="Laroche J."/>
        </authorList>
    </citation>
    <scope>NUCLEOTIDE SEQUENCE [LARGE SCALE GENOMIC DNA]</scope>
    <source>
        <strain evidence="2 3">CCMP1005</strain>
    </source>
</reference>
<organism evidence="2 3">
    <name type="scientific">Thalassiosira oceanica</name>
    <name type="common">Marine diatom</name>
    <dbReference type="NCBI Taxonomy" id="159749"/>
    <lineage>
        <taxon>Eukaryota</taxon>
        <taxon>Sar</taxon>
        <taxon>Stramenopiles</taxon>
        <taxon>Ochrophyta</taxon>
        <taxon>Bacillariophyta</taxon>
        <taxon>Coscinodiscophyceae</taxon>
        <taxon>Thalassiosirophycidae</taxon>
        <taxon>Thalassiosirales</taxon>
        <taxon>Thalassiosiraceae</taxon>
        <taxon>Thalassiosira</taxon>
    </lineage>
</organism>
<evidence type="ECO:0000313" key="3">
    <source>
        <dbReference type="Proteomes" id="UP000266841"/>
    </source>
</evidence>
<dbReference type="AlphaFoldDB" id="K0TPI0"/>
<feature type="non-terminal residue" evidence="2">
    <location>
        <position position="1"/>
    </location>
</feature>
<feature type="compositionally biased region" description="Basic and acidic residues" evidence="1">
    <location>
        <begin position="77"/>
        <end position="98"/>
    </location>
</feature>
<feature type="region of interest" description="Disordered" evidence="1">
    <location>
        <begin position="1"/>
        <end position="115"/>
    </location>
</feature>
<accession>K0TPI0</accession>
<comment type="caution">
    <text evidence="2">The sequence shown here is derived from an EMBL/GenBank/DDBJ whole genome shotgun (WGS) entry which is preliminary data.</text>
</comment>
<dbReference type="Proteomes" id="UP000266841">
    <property type="component" value="Unassembled WGS sequence"/>
</dbReference>
<evidence type="ECO:0000256" key="1">
    <source>
        <dbReference type="SAM" id="MobiDB-lite"/>
    </source>
</evidence>
<feature type="compositionally biased region" description="Low complexity" evidence="1">
    <location>
        <begin position="1"/>
        <end position="12"/>
    </location>
</feature>
<gene>
    <name evidence="2" type="ORF">THAOC_00174</name>
</gene>
<dbReference type="EMBL" id="AGNL01000176">
    <property type="protein sequence ID" value="EJK77956.1"/>
    <property type="molecule type" value="Genomic_DNA"/>
</dbReference>
<protein>
    <submittedName>
        <fullName evidence="2">Uncharacterized protein</fullName>
    </submittedName>
</protein>
<evidence type="ECO:0000313" key="2">
    <source>
        <dbReference type="EMBL" id="EJK77956.1"/>
    </source>
</evidence>